<keyword evidence="1" id="KW-0732">Signal</keyword>
<feature type="chain" id="PRO_5031365986" description="Ricin B lectin domain-containing protein" evidence="1">
    <location>
        <begin position="26"/>
        <end position="176"/>
    </location>
</feature>
<evidence type="ECO:0000313" key="3">
    <source>
        <dbReference type="EMBL" id="MBB4965315.1"/>
    </source>
</evidence>
<proteinExistence type="predicted"/>
<gene>
    <name evidence="3" type="ORF">F4559_002674</name>
</gene>
<name>A0A7W7WVH1_9PSEU</name>
<feature type="signal peptide" evidence="1">
    <location>
        <begin position="1"/>
        <end position="25"/>
    </location>
</feature>
<organism evidence="3 4">
    <name type="scientific">Saccharothrix violaceirubra</name>
    <dbReference type="NCBI Taxonomy" id="413306"/>
    <lineage>
        <taxon>Bacteria</taxon>
        <taxon>Bacillati</taxon>
        <taxon>Actinomycetota</taxon>
        <taxon>Actinomycetes</taxon>
        <taxon>Pseudonocardiales</taxon>
        <taxon>Pseudonocardiaceae</taxon>
        <taxon>Saccharothrix</taxon>
    </lineage>
</organism>
<dbReference type="CDD" id="cd23415">
    <property type="entry name" value="beta-trefoil_Ricin_AH"/>
    <property type="match status" value="1"/>
</dbReference>
<protein>
    <recommendedName>
        <fullName evidence="2">Ricin B lectin domain-containing protein</fullName>
    </recommendedName>
</protein>
<dbReference type="PROSITE" id="PS50231">
    <property type="entry name" value="RICIN_B_LECTIN"/>
    <property type="match status" value="1"/>
</dbReference>
<accession>A0A7W7WVH1</accession>
<dbReference type="EMBL" id="JACHJS010000001">
    <property type="protein sequence ID" value="MBB4965315.1"/>
    <property type="molecule type" value="Genomic_DNA"/>
</dbReference>
<evidence type="ECO:0000313" key="4">
    <source>
        <dbReference type="Proteomes" id="UP000542674"/>
    </source>
</evidence>
<dbReference type="RefSeq" id="WP_184668806.1">
    <property type="nucleotide sequence ID" value="NZ_BAABAI010000045.1"/>
</dbReference>
<sequence>MSMRVIVAAAAGSLAVLLSAAPAQAQIASPTDAVVTSVAVLGSSDRADSGEQGSVGVATLSQLHNRGLPGNWCLANRHPKVFMWECNSSYKDQRWTLNGKGQLVNAASGKCLAMHANGHVFTHTCTASYTDQRWYKHVKTGGYQYENKSHHGNCLAAHNDREVFGWRCDNAYPDQR</sequence>
<reference evidence="3 4" key="1">
    <citation type="submission" date="2020-08" db="EMBL/GenBank/DDBJ databases">
        <title>Sequencing the genomes of 1000 actinobacteria strains.</title>
        <authorList>
            <person name="Klenk H.-P."/>
        </authorList>
    </citation>
    <scope>NUCLEOTIDE SEQUENCE [LARGE SCALE GENOMIC DNA]</scope>
    <source>
        <strain evidence="3 4">DSM 45084</strain>
    </source>
</reference>
<feature type="domain" description="Ricin B lectin" evidence="2">
    <location>
        <begin position="73"/>
        <end position="176"/>
    </location>
</feature>
<dbReference type="AlphaFoldDB" id="A0A7W7WVH1"/>
<dbReference type="Pfam" id="PF00652">
    <property type="entry name" value="Ricin_B_lectin"/>
    <property type="match status" value="1"/>
</dbReference>
<evidence type="ECO:0000256" key="1">
    <source>
        <dbReference type="SAM" id="SignalP"/>
    </source>
</evidence>
<dbReference type="Gene3D" id="2.80.10.50">
    <property type="match status" value="1"/>
</dbReference>
<keyword evidence="4" id="KW-1185">Reference proteome</keyword>
<dbReference type="InterPro" id="IPR035992">
    <property type="entry name" value="Ricin_B-like_lectins"/>
</dbReference>
<evidence type="ECO:0000259" key="2">
    <source>
        <dbReference type="Pfam" id="PF00652"/>
    </source>
</evidence>
<comment type="caution">
    <text evidence="3">The sequence shown here is derived from an EMBL/GenBank/DDBJ whole genome shotgun (WGS) entry which is preliminary data.</text>
</comment>
<dbReference type="InterPro" id="IPR000772">
    <property type="entry name" value="Ricin_B_lectin"/>
</dbReference>
<dbReference type="SUPFAM" id="SSF50370">
    <property type="entry name" value="Ricin B-like lectins"/>
    <property type="match status" value="1"/>
</dbReference>
<dbReference type="Proteomes" id="UP000542674">
    <property type="component" value="Unassembled WGS sequence"/>
</dbReference>